<name>A0A9W7SLW6_9PEZI</name>
<dbReference type="InterPro" id="IPR002938">
    <property type="entry name" value="FAD-bd"/>
</dbReference>
<dbReference type="InterPro" id="IPR025702">
    <property type="entry name" value="OXD"/>
</dbReference>
<keyword evidence="7" id="KW-0408">Iron</keyword>
<dbReference type="Pfam" id="PF01494">
    <property type="entry name" value="FAD_binding_3"/>
    <property type="match status" value="1"/>
</dbReference>
<dbReference type="GO" id="GO:0016829">
    <property type="term" value="F:lyase activity"/>
    <property type="evidence" value="ECO:0007669"/>
    <property type="project" value="UniProtKB-KW"/>
</dbReference>
<dbReference type="SUPFAM" id="SSF54373">
    <property type="entry name" value="FAD-linked reductases, C-terminal domain"/>
    <property type="match status" value="1"/>
</dbReference>
<organism evidence="10 11">
    <name type="scientific">Teratosphaeria destructans</name>
    <dbReference type="NCBI Taxonomy" id="418781"/>
    <lineage>
        <taxon>Eukaryota</taxon>
        <taxon>Fungi</taxon>
        <taxon>Dikarya</taxon>
        <taxon>Ascomycota</taxon>
        <taxon>Pezizomycotina</taxon>
        <taxon>Dothideomycetes</taxon>
        <taxon>Dothideomycetidae</taxon>
        <taxon>Mycosphaerellales</taxon>
        <taxon>Teratosphaeriaceae</taxon>
        <taxon>Teratosphaeria</taxon>
    </lineage>
</organism>
<dbReference type="OrthoDB" id="417877at2759"/>
<reference evidence="10 11" key="1">
    <citation type="journal article" date="2018" name="IMA Fungus">
        <title>IMA Genome-F 10: Nine draft genome sequences of Claviceps purpurea s.lat., including C. arundinis, C. humidiphila, and C. cf. spartinae, pseudomolecules for the pitch canker pathogen Fusarium circinatum, draft genome of Davidsoniella eucalypti, Grosmannia galeiformis, Quambalaria eucalypti, and Teratosphaeria destructans.</title>
        <authorList>
            <person name="Wingfield B.D."/>
            <person name="Liu M."/>
            <person name="Nguyen H.D."/>
            <person name="Lane F.A."/>
            <person name="Morgan S.W."/>
            <person name="De Vos L."/>
            <person name="Wilken P.M."/>
            <person name="Duong T.A."/>
            <person name="Aylward J."/>
            <person name="Coetzee M.P."/>
            <person name="Dadej K."/>
            <person name="De Beer Z.W."/>
            <person name="Findlay W."/>
            <person name="Havenga M."/>
            <person name="Kolarik M."/>
            <person name="Menzies J.G."/>
            <person name="Naidoo K."/>
            <person name="Pochopski O."/>
            <person name="Shoukouhi P."/>
            <person name="Santana Q.C."/>
            <person name="Seifert K.A."/>
            <person name="Soal N."/>
            <person name="Steenkamp E.T."/>
            <person name="Tatham C.T."/>
            <person name="van der Nest M.A."/>
            <person name="Wingfield M.J."/>
        </authorList>
    </citation>
    <scope>NUCLEOTIDE SEQUENCE [LARGE SCALE GENOMIC DNA]</scope>
    <source>
        <strain evidence="10">CMW44962</strain>
    </source>
</reference>
<dbReference type="SUPFAM" id="SSF51905">
    <property type="entry name" value="FAD/NAD(P)-binding domain"/>
    <property type="match status" value="1"/>
</dbReference>
<dbReference type="PRINTS" id="PR00420">
    <property type="entry name" value="RNGMNOXGNASE"/>
</dbReference>
<dbReference type="InterPro" id="IPR051104">
    <property type="entry name" value="FAD_monoxygenase"/>
</dbReference>
<evidence type="ECO:0000256" key="8">
    <source>
        <dbReference type="ARBA" id="ARBA00023239"/>
    </source>
</evidence>
<dbReference type="GO" id="GO:0016491">
    <property type="term" value="F:oxidoreductase activity"/>
    <property type="evidence" value="ECO:0007669"/>
    <property type="project" value="UniProtKB-KW"/>
</dbReference>
<dbReference type="Gene3D" id="3.50.50.60">
    <property type="entry name" value="FAD/NAD(P)-binding domain"/>
    <property type="match status" value="1"/>
</dbReference>
<evidence type="ECO:0000256" key="1">
    <source>
        <dbReference type="ARBA" id="ARBA00001970"/>
    </source>
</evidence>
<dbReference type="Pfam" id="PF13816">
    <property type="entry name" value="Dehydratase_hem"/>
    <property type="match status" value="1"/>
</dbReference>
<evidence type="ECO:0000256" key="3">
    <source>
        <dbReference type="ARBA" id="ARBA00022630"/>
    </source>
</evidence>
<keyword evidence="3" id="KW-0285">Flavoprotein</keyword>
<keyword evidence="4" id="KW-0479">Metal-binding</keyword>
<evidence type="ECO:0000256" key="2">
    <source>
        <dbReference type="ARBA" id="ARBA00022617"/>
    </source>
</evidence>
<comment type="caution">
    <text evidence="10">The sequence shown here is derived from an EMBL/GenBank/DDBJ whole genome shotgun (WGS) entry which is preliminary data.</text>
</comment>
<evidence type="ECO:0000256" key="4">
    <source>
        <dbReference type="ARBA" id="ARBA00022723"/>
    </source>
</evidence>
<dbReference type="InterPro" id="IPR036188">
    <property type="entry name" value="FAD/NAD-bd_sf"/>
</dbReference>
<keyword evidence="11" id="KW-1185">Reference proteome</keyword>
<reference evidence="10 11" key="2">
    <citation type="journal article" date="2021" name="Curr. Genet.">
        <title>Genetic response to nitrogen starvation in the aggressive Eucalyptus foliar pathogen Teratosphaeria destructans.</title>
        <authorList>
            <person name="Havenga M."/>
            <person name="Wingfield B.D."/>
            <person name="Wingfield M.J."/>
            <person name="Dreyer L.L."/>
            <person name="Roets F."/>
            <person name="Aylward J."/>
        </authorList>
    </citation>
    <scope>NUCLEOTIDE SEQUENCE [LARGE SCALE GENOMIC DNA]</scope>
    <source>
        <strain evidence="10">CMW44962</strain>
    </source>
</reference>
<comment type="cofactor">
    <cofactor evidence="1">
        <name>heme b</name>
        <dbReference type="ChEBI" id="CHEBI:60344"/>
    </cofactor>
</comment>
<dbReference type="EMBL" id="RIBY02002201">
    <property type="protein sequence ID" value="KAH9822793.1"/>
    <property type="molecule type" value="Genomic_DNA"/>
</dbReference>
<dbReference type="Proteomes" id="UP001138500">
    <property type="component" value="Unassembled WGS sequence"/>
</dbReference>
<protein>
    <submittedName>
        <fullName evidence="10">FAD binding domain</fullName>
    </submittedName>
</protein>
<keyword evidence="6" id="KW-0560">Oxidoreductase</keyword>
<proteinExistence type="predicted"/>
<accession>A0A9W7SLW6</accession>
<gene>
    <name evidence="10" type="ORF">Tdes44962_MAKER04626</name>
</gene>
<keyword evidence="8" id="KW-0456">Lyase</keyword>
<dbReference type="GO" id="GO:0071949">
    <property type="term" value="F:FAD binding"/>
    <property type="evidence" value="ECO:0007669"/>
    <property type="project" value="InterPro"/>
</dbReference>
<evidence type="ECO:0000256" key="7">
    <source>
        <dbReference type="ARBA" id="ARBA00023004"/>
    </source>
</evidence>
<evidence type="ECO:0000313" key="11">
    <source>
        <dbReference type="Proteomes" id="UP001138500"/>
    </source>
</evidence>
<keyword evidence="5" id="KW-0274">FAD</keyword>
<evidence type="ECO:0000256" key="5">
    <source>
        <dbReference type="ARBA" id="ARBA00022827"/>
    </source>
</evidence>
<evidence type="ECO:0000259" key="9">
    <source>
        <dbReference type="Pfam" id="PF01494"/>
    </source>
</evidence>
<evidence type="ECO:0000313" key="10">
    <source>
        <dbReference type="EMBL" id="KAH9822793.1"/>
    </source>
</evidence>
<sequence length="737" mass="82791">MASNVGVAIVGGGLCGLALAVALRTRSVPFTIYELQSSFTEVGAGINVGPNALAAFNLIDKNLGEAVYGLCTRNLPGKEDVWFQVRLGAPLGKHEDAELITELMSPPTGNMTLSRNELLQKLADKAGLENARFEKKLTGLHEDEDGVVLTFADGTQDRASVVIACDGIHSTARRIMLGPHHPAAKAVYSEVVVYRGVLPMDKLSAAVGYESAHMSTFYLHSSGYVILYPINGGREVNIGFWIWQKGAWPPKEWMLPEQSKEFRHAFRHWGDTVHKIIDLMGDPPVFATHYHGIQPDAMSKGRVCLIGDAAHAMPPHQGQGGAQAMEDAYVIGELLANISQQQPSRKQIDAAFEGYEKVRVERANRVKDTSVDAFGFWTDIWDENVSDEQIRQFIEASDERFHWIWHDDIAAQAGRAIQIMQDRLAEEFRQRGTDTAAQEAEQHVQHWLEGQEGPPDVVDTLIVTEGFDIPKAKVWVAYWTDAKAFQTRLDSLKLVDWWHKLDNKSAIGLWQEHFITPVDHLETNYARLDHKPGISRLPDVEQPAHELTGYWGSGRDRIPASAHDLFEPPDDIPTPHVLPQGLGQHLTGTNFTNMCHIRSGQWWERCDEVEREAYETSLQQKLMEGMRFLWDHPADTGTLGLRFLQNVDRDGTPVRETCGAGFFRNWQDLEQWSSTSPSHLAIFTGAIEHAKRFGEGRKFMTWHEVSILKAGEARWEYVNCVPETGVMKWVELESRDL</sequence>
<dbReference type="PANTHER" id="PTHR46720">
    <property type="entry name" value="HYDROXYLASE, PUTATIVE (AFU_ORTHOLOGUE AFUA_3G01460)-RELATED"/>
    <property type="match status" value="1"/>
</dbReference>
<evidence type="ECO:0000256" key="6">
    <source>
        <dbReference type="ARBA" id="ARBA00023002"/>
    </source>
</evidence>
<dbReference type="GO" id="GO:0044550">
    <property type="term" value="P:secondary metabolite biosynthetic process"/>
    <property type="evidence" value="ECO:0007669"/>
    <property type="project" value="TreeGrafter"/>
</dbReference>
<dbReference type="AlphaFoldDB" id="A0A9W7SLW6"/>
<dbReference type="PANTHER" id="PTHR46720:SF1">
    <property type="entry name" value="HYDROXYLASE, PUTATIVE (AFU_ORTHOLOGUE AFUA_8G06050)-RELATED"/>
    <property type="match status" value="1"/>
</dbReference>
<dbReference type="GO" id="GO:0046872">
    <property type="term" value="F:metal ion binding"/>
    <property type="evidence" value="ECO:0007669"/>
    <property type="project" value="UniProtKB-KW"/>
</dbReference>
<keyword evidence="2" id="KW-0349">Heme</keyword>
<feature type="domain" description="FAD-binding" evidence="9">
    <location>
        <begin position="5"/>
        <end position="366"/>
    </location>
</feature>